<dbReference type="GO" id="GO:0008728">
    <property type="term" value="F:GTP diphosphokinase activity"/>
    <property type="evidence" value="ECO:0007669"/>
    <property type="project" value="UniProtKB-EC"/>
</dbReference>
<dbReference type="SUPFAM" id="SSF109604">
    <property type="entry name" value="HD-domain/PDEase-like"/>
    <property type="match status" value="1"/>
</dbReference>
<comment type="pathway">
    <text evidence="1">Purine metabolism.</text>
</comment>
<dbReference type="SUPFAM" id="SSF81271">
    <property type="entry name" value="TGS-like"/>
    <property type="match status" value="1"/>
</dbReference>
<dbReference type="EC" id="2.7.6.5" evidence="7"/>
<dbReference type="PROSITE" id="PS51831">
    <property type="entry name" value="HD"/>
    <property type="match status" value="1"/>
</dbReference>
<dbReference type="CDD" id="cd04876">
    <property type="entry name" value="ACT_RelA-SpoT"/>
    <property type="match status" value="1"/>
</dbReference>
<dbReference type="InterPro" id="IPR002912">
    <property type="entry name" value="ACT_dom"/>
</dbReference>
<dbReference type="GO" id="GO:0005886">
    <property type="term" value="C:plasma membrane"/>
    <property type="evidence" value="ECO:0007669"/>
    <property type="project" value="TreeGrafter"/>
</dbReference>
<evidence type="ECO:0000313" key="7">
    <source>
        <dbReference type="EMBL" id="ADW70696.1"/>
    </source>
</evidence>
<dbReference type="InterPro" id="IPR004095">
    <property type="entry name" value="TGS"/>
</dbReference>
<evidence type="ECO:0000259" key="6">
    <source>
        <dbReference type="PROSITE" id="PS51880"/>
    </source>
</evidence>
<protein>
    <submittedName>
        <fullName evidence="7">(P)ppGpp synthetase I, SpoT/RelA</fullName>
        <ecNumber evidence="7">2.7.6.5</ecNumber>
    </submittedName>
</protein>
<dbReference type="eggNOG" id="COG0317">
    <property type="taxonomic scope" value="Bacteria"/>
</dbReference>
<dbReference type="InterPro" id="IPR007685">
    <property type="entry name" value="RelA_SpoT"/>
</dbReference>
<dbReference type="InterPro" id="IPR045600">
    <property type="entry name" value="RelA/SpoT_AH_RIS"/>
</dbReference>
<evidence type="ECO:0000256" key="2">
    <source>
        <dbReference type="RuleBase" id="RU003847"/>
    </source>
</evidence>
<feature type="domain" description="HD" evidence="5">
    <location>
        <begin position="136"/>
        <end position="235"/>
    </location>
</feature>
<feature type="compositionally biased region" description="Low complexity" evidence="3">
    <location>
        <begin position="16"/>
        <end position="25"/>
    </location>
</feature>
<dbReference type="Pfam" id="PF13291">
    <property type="entry name" value="ACT_4"/>
    <property type="match status" value="1"/>
</dbReference>
<dbReference type="InterPro" id="IPR006674">
    <property type="entry name" value="HD_domain"/>
</dbReference>
<dbReference type="PROSITE" id="PS51880">
    <property type="entry name" value="TGS"/>
    <property type="match status" value="1"/>
</dbReference>
<dbReference type="InterPro" id="IPR012676">
    <property type="entry name" value="TGS-like"/>
</dbReference>
<feature type="region of interest" description="Disordered" evidence="3">
    <location>
        <begin position="1"/>
        <end position="29"/>
    </location>
</feature>
<keyword evidence="7" id="KW-0808">Transferase</keyword>
<dbReference type="PANTHER" id="PTHR21262">
    <property type="entry name" value="GUANOSINE-3',5'-BIS DIPHOSPHATE 3'-PYROPHOSPHOHYDROLASE"/>
    <property type="match status" value="1"/>
</dbReference>
<dbReference type="CDD" id="cd01668">
    <property type="entry name" value="TGS_RSH"/>
    <property type="match status" value="1"/>
</dbReference>
<dbReference type="CDD" id="cd05399">
    <property type="entry name" value="NT_Rel-Spo_like"/>
    <property type="match status" value="1"/>
</dbReference>
<dbReference type="RefSeq" id="WP_013582005.1">
    <property type="nucleotide sequence ID" value="NC_015064.1"/>
</dbReference>
<comment type="similarity">
    <text evidence="2">Belongs to the relA/spoT family.</text>
</comment>
<name>E8WVT7_GRATM</name>
<dbReference type="SMART" id="SM00954">
    <property type="entry name" value="RelA_SpoT"/>
    <property type="match status" value="1"/>
</dbReference>
<proteinExistence type="inferred from homology"/>
<dbReference type="FunFam" id="3.10.20.30:FF:000002">
    <property type="entry name" value="GTP pyrophosphokinase (RelA/SpoT)"/>
    <property type="match status" value="1"/>
</dbReference>
<reference evidence="8" key="1">
    <citation type="submission" date="2011-01" db="EMBL/GenBank/DDBJ databases">
        <title>Complete sequence of chromosome of Acidobacterium sp. MP5ACTX9.</title>
        <authorList>
            <consortium name="US DOE Joint Genome Institute"/>
            <person name="Lucas S."/>
            <person name="Copeland A."/>
            <person name="Lapidus A."/>
            <person name="Cheng J.-F."/>
            <person name="Goodwin L."/>
            <person name="Pitluck S."/>
            <person name="Teshima H."/>
            <person name="Detter J.C."/>
            <person name="Han C."/>
            <person name="Tapia R."/>
            <person name="Land M."/>
            <person name="Hauser L."/>
            <person name="Kyrpides N."/>
            <person name="Ivanova N."/>
            <person name="Ovchinnikova G."/>
            <person name="Pagani I."/>
            <person name="Rawat S.R."/>
            <person name="Mannisto M."/>
            <person name="Haggblom M.M."/>
            <person name="Woyke T."/>
        </authorList>
    </citation>
    <scope>NUCLEOTIDE SEQUENCE [LARGE SCALE GENOMIC DNA]</scope>
    <source>
        <strain evidence="8">MP5ACTX9</strain>
    </source>
</reference>
<dbReference type="Pfam" id="PF02824">
    <property type="entry name" value="TGS"/>
    <property type="match status" value="1"/>
</dbReference>
<dbReference type="PaxDb" id="1198114-AciX9_3695"/>
<dbReference type="InterPro" id="IPR033655">
    <property type="entry name" value="TGS_RelA/SpoT"/>
</dbReference>
<evidence type="ECO:0000259" key="5">
    <source>
        <dbReference type="PROSITE" id="PS51831"/>
    </source>
</evidence>
<dbReference type="Proteomes" id="UP000000343">
    <property type="component" value="Chromosome"/>
</dbReference>
<dbReference type="Gene3D" id="3.30.460.10">
    <property type="entry name" value="Beta Polymerase, domain 2"/>
    <property type="match status" value="1"/>
</dbReference>
<dbReference type="InterPro" id="IPR045865">
    <property type="entry name" value="ACT-like_dom_sf"/>
</dbReference>
<evidence type="ECO:0000259" key="4">
    <source>
        <dbReference type="PROSITE" id="PS51671"/>
    </source>
</evidence>
<dbReference type="EMBL" id="CP002480">
    <property type="protein sequence ID" value="ADW70696.1"/>
    <property type="molecule type" value="Genomic_DNA"/>
</dbReference>
<evidence type="ECO:0000313" key="8">
    <source>
        <dbReference type="Proteomes" id="UP000000343"/>
    </source>
</evidence>
<evidence type="ECO:0000256" key="1">
    <source>
        <dbReference type="ARBA" id="ARBA00025704"/>
    </source>
</evidence>
<dbReference type="PANTHER" id="PTHR21262:SF31">
    <property type="entry name" value="GTP PYROPHOSPHOKINASE"/>
    <property type="match status" value="1"/>
</dbReference>
<dbReference type="SUPFAM" id="SSF55021">
    <property type="entry name" value="ACT-like"/>
    <property type="match status" value="1"/>
</dbReference>
<dbReference type="KEGG" id="acm:AciX9_3695"/>
<keyword evidence="8" id="KW-1185">Reference proteome</keyword>
<dbReference type="Gene3D" id="1.10.3210.10">
    <property type="entry name" value="Hypothetical protein af1432"/>
    <property type="match status" value="1"/>
</dbReference>
<accession>E8WVT7</accession>
<dbReference type="OrthoDB" id="9805041at2"/>
<dbReference type="CDD" id="cd00077">
    <property type="entry name" value="HDc"/>
    <property type="match status" value="1"/>
</dbReference>
<evidence type="ECO:0000256" key="3">
    <source>
        <dbReference type="SAM" id="MobiDB-lite"/>
    </source>
</evidence>
<dbReference type="Gene3D" id="3.30.70.260">
    <property type="match status" value="1"/>
</dbReference>
<dbReference type="PROSITE" id="PS51671">
    <property type="entry name" value="ACT"/>
    <property type="match status" value="1"/>
</dbReference>
<comment type="function">
    <text evidence="2">In eubacteria ppGpp (guanosine 3'-diphosphate 5'-diphosphate) is a mediator of the stringent response that coordinates a variety of cellular activities in response to changes in nutritional abundance.</text>
</comment>
<dbReference type="InterPro" id="IPR012675">
    <property type="entry name" value="Beta-grasp_dom_sf"/>
</dbReference>
<dbReference type="InterPro" id="IPR003607">
    <property type="entry name" value="HD/PDEase_dom"/>
</dbReference>
<dbReference type="SUPFAM" id="SSF81301">
    <property type="entry name" value="Nucleotidyltransferase"/>
    <property type="match status" value="1"/>
</dbReference>
<dbReference type="InterPro" id="IPR043519">
    <property type="entry name" value="NT_sf"/>
</dbReference>
<sequence>MASAPPADSQAGPLNSSSPTTSGSGSVAGIDMEAALPTAASISAASGGVRPQLLSSPIQILPHDLAEPSGSFPPLQPAPISEHPDALPGSLEARFDHLLKTVHRNRPSDDLEIIRRAWAFCIQQHAGQLRASGEPYIIHPLEVCQILADLKMDSTAIAAGLLHDAVEDTDVTSPEIAKRFNEQVAHIVEGVTKLDKIKFANREDHQAENIRKMLLAMVTDVRVVIIKLADRLHNMRTLEHLKPEKQQKIARETLDIYAPLAHRLGMGKLRGELEDLAFRYTDPYAYLQVAQEVEHLRDANEETLTNIVETVRGKLAEAGIDGRVESRIKRLYSIQQKLTAQKIPVDQVYDLLAVRVICHTVGECYAVFGILQNLWRPVPGRFKDFIATPRPNLYQSLHTTLMAPGGHQFEVQIRTEEMHRIAEEGIAAHWKYKANDAVSAKDEQRLAWVRQLMEWQREMTDPNEFMSTLKIDLYPEEVYTFTPKGKVVVLPKDASPIDFSYAIHTEVGNTTIGAKVNGRIVPLRTKLRNGDIVEISTQTGHAPSRDWLSFTKSSRARNKIKHWLNEHQRERAIEIGKKLLDREARKWKLALSKFDDADYVRVANDYGLGTEAELLAGVGFGKYSARVVLNKLQPGSTMAAEISEPEAGVGNVVGQMSEAVKRVFFGKGSDSLQVEGQDDLLVYRARCCNPIRGEEIIGYVTRGKGVAVHARVCPNVQNLLYESDRRIQVEWGLGESHGGAGAPKPTTYPVKLTIVCDDRSGMLKEFTAIIAEDGTNIRSVDSKPATDGSFMVDFVIETVDVRHLTKLTQNLRKVPGVRDVQRVQKI</sequence>
<dbReference type="STRING" id="1198114.AciX9_3695"/>
<gene>
    <name evidence="7" type="ordered locus">AciX9_3695</name>
</gene>
<organism evidence="8">
    <name type="scientific">Granulicella tundricola (strain ATCC BAA-1859 / DSM 23138 / MP5ACTX9)</name>
    <dbReference type="NCBI Taxonomy" id="1198114"/>
    <lineage>
        <taxon>Bacteria</taxon>
        <taxon>Pseudomonadati</taxon>
        <taxon>Acidobacteriota</taxon>
        <taxon>Terriglobia</taxon>
        <taxon>Terriglobales</taxon>
        <taxon>Acidobacteriaceae</taxon>
        <taxon>Granulicella</taxon>
    </lineage>
</organism>
<dbReference type="Pfam" id="PF04607">
    <property type="entry name" value="RelA_SpoT"/>
    <property type="match status" value="1"/>
</dbReference>
<dbReference type="HOGENOM" id="CLU_012300_3_0_0"/>
<dbReference type="GO" id="GO:0015969">
    <property type="term" value="P:guanosine tetraphosphate metabolic process"/>
    <property type="evidence" value="ECO:0007669"/>
    <property type="project" value="InterPro"/>
</dbReference>
<dbReference type="Pfam" id="PF13328">
    <property type="entry name" value="HD_4"/>
    <property type="match status" value="1"/>
</dbReference>
<feature type="domain" description="TGS" evidence="6">
    <location>
        <begin position="476"/>
        <end position="537"/>
    </location>
</feature>
<dbReference type="NCBIfam" id="TIGR00691">
    <property type="entry name" value="spoT_relA"/>
    <property type="match status" value="1"/>
</dbReference>
<dbReference type="AlphaFoldDB" id="E8WVT7"/>
<dbReference type="Pfam" id="PF19296">
    <property type="entry name" value="RelA_AH_RIS"/>
    <property type="match status" value="1"/>
</dbReference>
<dbReference type="InterPro" id="IPR004811">
    <property type="entry name" value="RelA/Spo_fam"/>
</dbReference>
<dbReference type="SMART" id="SM00471">
    <property type="entry name" value="HDc"/>
    <property type="match status" value="1"/>
</dbReference>
<feature type="domain" description="ACT" evidence="4">
    <location>
        <begin position="751"/>
        <end position="825"/>
    </location>
</feature>
<dbReference type="FunFam" id="1.10.3210.10:FF:000001">
    <property type="entry name" value="GTP pyrophosphokinase RelA"/>
    <property type="match status" value="1"/>
</dbReference>
<dbReference type="Gene3D" id="3.10.20.30">
    <property type="match status" value="1"/>
</dbReference>